<dbReference type="SUPFAM" id="SSF51206">
    <property type="entry name" value="cAMP-binding domain-like"/>
    <property type="match status" value="2"/>
</dbReference>
<dbReference type="InterPro" id="IPR000595">
    <property type="entry name" value="cNMP-bd_dom"/>
</dbReference>
<protein>
    <submittedName>
        <fullName evidence="3">Transcriptional regulator, Crp/Fnr family</fullName>
    </submittedName>
</protein>
<sequence length="362" mass="41219">MKEVTFEADKKISRKGQNISQFYIVLSGGAILKNPNDEDRIFMSGDFIDPLSLVTFNSSGDVYAVGKTVLLCGSKEEIVDFMKKHPKVLHHAIIRIIESLSYHLNRNEEINNSVEELLAHLTAKRQFFIDKYPPLIIGEKPLYRKAVSLLRKGDYDGAIAYLESYLSQFANSPLERPVRMFLALAEISREGNDRAIELMLKLLKEAPDYVSKYVHEMLRALGLKESAFVVTFGTPNYSEDFLRYIQDQYSNKLRIIENEMVIFENGTIADAIYFVISGEIRLVKKRENGFLKLKEITKGESFGEIHTLCAGKWDVTAVANKGSKIVVLDKDTFLNTAIKKNPEAGLVLMDYLLNFQKELLHF</sequence>
<dbReference type="RefSeq" id="WP_015868984.1">
    <property type="nucleotide sequence ID" value="NC_012785.1"/>
</dbReference>
<name>B5M6N9_KOSOT</name>
<proteinExistence type="predicted"/>
<dbReference type="eggNOG" id="COG1729">
    <property type="taxonomic scope" value="Bacteria"/>
</dbReference>
<reference evidence="3 4" key="4">
    <citation type="journal article" date="2011" name="J. Bacteriol.">
        <title>Genome Sequence of Kosmotoga olearia Strain TBF 19.5.1, a Thermophilic Bacterium with a Wide Growth Temperature Range, Isolated from the Troll B Oil Platform in the North Sea.</title>
        <authorList>
            <person name="Swithers K.S."/>
            <person name="Dipippo J.L."/>
            <person name="Bruce D.C."/>
            <person name="Detter C."/>
            <person name="Tapia R."/>
            <person name="Han S."/>
            <person name="Goodwin L.A."/>
            <person name="Han J."/>
            <person name="Woyke T."/>
            <person name="Pitluck S."/>
            <person name="Pennacchio L."/>
            <person name="Nolan M."/>
            <person name="Mikhailova N."/>
            <person name="Land M.L."/>
            <person name="Nesbo C.L."/>
            <person name="Gogarten J.P."/>
            <person name="Noll K.M."/>
        </authorList>
    </citation>
    <scope>NUCLEOTIDE SEQUENCE [LARGE SCALE GENOMIC DNA]</scope>
    <source>
        <strain evidence="4">ATCC BAA-1733 / DSM 21960 / TBF 19.5.1</strain>
        <strain evidence="3">TBF 19.5.1</strain>
    </source>
</reference>
<dbReference type="InterPro" id="IPR019734">
    <property type="entry name" value="TPR_rpt"/>
</dbReference>
<dbReference type="KEGG" id="kol:Kole_1650"/>
<dbReference type="InterPro" id="IPR014710">
    <property type="entry name" value="RmlC-like_jellyroll"/>
</dbReference>
<feature type="domain" description="Cyclic nucleotide-binding" evidence="1">
    <location>
        <begin position="262"/>
        <end position="333"/>
    </location>
</feature>
<dbReference type="InterPro" id="IPR018490">
    <property type="entry name" value="cNMP-bd_dom_sf"/>
</dbReference>
<gene>
    <name evidence="3" type="ordered locus">Kole_1650</name>
    <name evidence="2" type="ORF">KO_27</name>
</gene>
<dbReference type="PROSITE" id="PS50042">
    <property type="entry name" value="CNMP_BINDING_3"/>
    <property type="match status" value="2"/>
</dbReference>
<evidence type="ECO:0000313" key="3">
    <source>
        <dbReference type="EMBL" id="ACR80339.1"/>
    </source>
</evidence>
<dbReference type="Gene3D" id="1.25.40.10">
    <property type="entry name" value="Tetratricopeptide repeat domain"/>
    <property type="match status" value="1"/>
</dbReference>
<evidence type="ECO:0000313" key="2">
    <source>
        <dbReference type="EMBL" id="ACH68643.1"/>
    </source>
</evidence>
<dbReference type="EMBL" id="EU980631">
    <property type="protein sequence ID" value="ACH68643.1"/>
    <property type="molecule type" value="Genomic_DNA"/>
</dbReference>
<dbReference type="SUPFAM" id="SSF48452">
    <property type="entry name" value="TPR-like"/>
    <property type="match status" value="1"/>
</dbReference>
<dbReference type="Pfam" id="PF00027">
    <property type="entry name" value="cNMP_binding"/>
    <property type="match status" value="2"/>
</dbReference>
<dbReference type="EMBL" id="CP001634">
    <property type="protein sequence ID" value="ACR80339.1"/>
    <property type="molecule type" value="Genomic_DNA"/>
</dbReference>
<dbReference type="Pfam" id="PF13174">
    <property type="entry name" value="TPR_6"/>
    <property type="match status" value="1"/>
</dbReference>
<dbReference type="InterPro" id="IPR011990">
    <property type="entry name" value="TPR-like_helical_dom_sf"/>
</dbReference>
<reference evidence="2" key="2">
    <citation type="journal article" date="2009" name="Int. J. Syst. Evol. Microbiol.">
        <title>Kosmotoga olearia gen. nov., sp. nov., a thermophilic, anaerobic heterotroph isolated from an oil production fluid.</title>
        <authorList>
            <person name="Dipippo J.L."/>
            <person name="Nesbo C.L."/>
            <person name="Dahle H."/>
            <person name="Doolittle W.F."/>
            <person name="Birkland N.K."/>
            <person name="Noll K.M."/>
        </authorList>
    </citation>
    <scope>NUCLEOTIDE SEQUENCE</scope>
    <source>
        <strain evidence="2">TBF 19.5.1</strain>
    </source>
</reference>
<reference evidence="3 4" key="3">
    <citation type="submission" date="2009-06" db="EMBL/GenBank/DDBJ databases">
        <title>Complete sequence of Thermotogales bacterium TBF 19.5.1.</title>
        <authorList>
            <consortium name="US DOE Joint Genome Institute"/>
            <person name="Lucas S."/>
            <person name="Copeland A."/>
            <person name="Lapidus A."/>
            <person name="Glavina del Rio T."/>
            <person name="Tice H."/>
            <person name="Bruce D."/>
            <person name="Goodwin L."/>
            <person name="Pitluck S."/>
            <person name="Chertkov O."/>
            <person name="Brettin T."/>
            <person name="Detter J.C."/>
            <person name="Han C."/>
            <person name="Schmutz J."/>
            <person name="Larimer F."/>
            <person name="Land M."/>
            <person name="Hauser L."/>
            <person name="Kyrpides N."/>
            <person name="Ovchinnikova G."/>
            <person name="Noll K."/>
        </authorList>
    </citation>
    <scope>NUCLEOTIDE SEQUENCE [LARGE SCALE GENOMIC DNA]</scope>
    <source>
        <strain evidence="4">ATCC BAA-1733 / DSM 21960 / TBF 19.5.1</strain>
        <strain evidence="3">TBF 19.5.1</strain>
    </source>
</reference>
<organism evidence="2">
    <name type="scientific">Kosmotoga olearia (strain ATCC BAA-1733 / DSM 21960 / TBF 19.5.1)</name>
    <dbReference type="NCBI Taxonomy" id="521045"/>
    <lineage>
        <taxon>Bacteria</taxon>
        <taxon>Thermotogati</taxon>
        <taxon>Thermotogota</taxon>
        <taxon>Thermotogae</taxon>
        <taxon>Kosmotogales</taxon>
        <taxon>Kosmotogaceae</taxon>
        <taxon>Kosmotoga</taxon>
    </lineage>
</organism>
<dbReference type="OrthoDB" id="40954at2"/>
<feature type="domain" description="Cyclic nucleotide-binding" evidence="1">
    <location>
        <begin position="1"/>
        <end position="58"/>
    </location>
</feature>
<keyword evidence="4" id="KW-1185">Reference proteome</keyword>
<evidence type="ECO:0000313" key="4">
    <source>
        <dbReference type="Proteomes" id="UP000002382"/>
    </source>
</evidence>
<reference evidence="2" key="1">
    <citation type="submission" date="2008-08" db="EMBL/GenBank/DDBJ databases">
        <authorList>
            <person name="DiPippo J.L."/>
            <person name="Nesbo C.L."/>
            <person name="Dahle H."/>
            <person name="Doolittle F.W."/>
            <person name="Birkland N.-K."/>
            <person name="Noll K.M."/>
        </authorList>
    </citation>
    <scope>NUCLEOTIDE SEQUENCE</scope>
    <source>
        <strain evidence="2">TBF 19.5.1</strain>
    </source>
</reference>
<dbReference type="STRING" id="521045.Kole_1650"/>
<accession>B5M6N9</accession>
<dbReference type="PANTHER" id="PTHR23011">
    <property type="entry name" value="CYCLIC NUCLEOTIDE-BINDING DOMAIN CONTAINING PROTEIN"/>
    <property type="match status" value="1"/>
</dbReference>
<evidence type="ECO:0000259" key="1">
    <source>
        <dbReference type="PROSITE" id="PS50042"/>
    </source>
</evidence>
<dbReference type="eggNOG" id="COG0664">
    <property type="taxonomic scope" value="Bacteria"/>
</dbReference>
<dbReference type="AlphaFoldDB" id="B5M6N9"/>
<dbReference type="CDD" id="cd00038">
    <property type="entry name" value="CAP_ED"/>
    <property type="match status" value="1"/>
</dbReference>
<dbReference type="Gene3D" id="2.60.120.10">
    <property type="entry name" value="Jelly Rolls"/>
    <property type="match status" value="2"/>
</dbReference>
<dbReference type="Proteomes" id="UP000002382">
    <property type="component" value="Chromosome"/>
</dbReference>
<dbReference type="PANTHER" id="PTHR23011:SF28">
    <property type="entry name" value="CYCLIC NUCLEOTIDE-BINDING DOMAIN CONTAINING PROTEIN"/>
    <property type="match status" value="1"/>
</dbReference>
<dbReference type="HOGENOM" id="CLU_828487_0_0_0"/>